<name>A0A8B0SPT9_9GAMM</name>
<dbReference type="AlphaFoldDB" id="A0A8B0SPT9"/>
<evidence type="ECO:0000313" key="3">
    <source>
        <dbReference type="Proteomes" id="UP000664466"/>
    </source>
</evidence>
<sequence>MLKRLFTKRKVPVTFLNYNGKIVDTTLFDQNNYDSLRKNGITISPINIIHSASIHYTGRFDNSMALRFINSFIDIIASVKNTTNNGDGLLFSDEESNEFQTKSSEVIAVGICITITSNLFNISRNTINLIEGSGKRCDFCFIKNSLQYYIESKGRKVDINPAIKDIFKKKSNYNSISPKYGVISHIPRDSSSTKVTIVDPDFIPEEINKNEKIKRLFLYYSKLSHMIGFWRLAELLRERYNKISEGFNYTDFNNKPLDYDNVVKLGRRISISTKDISFDVFMAKNSQHGFKKQVGEFTSLFLMEAKLLEILEQQYLDELLQYQINEQTILHNDKAFSIQNDGSVFAFLLTEDIDKHG</sequence>
<accession>A0A8B0SPT9</accession>
<evidence type="ECO:0000313" key="1">
    <source>
        <dbReference type="EMBL" id="MBO0611333.1"/>
    </source>
</evidence>
<evidence type="ECO:0000313" key="2">
    <source>
        <dbReference type="EMBL" id="QTX12944.1"/>
    </source>
</evidence>
<reference evidence="2" key="2">
    <citation type="submission" date="2021-04" db="EMBL/GenBank/DDBJ databases">
        <title>Complete Genome and methylome analysis of Thiothrix fructosivorans ATCC 49748.</title>
        <authorList>
            <person name="Fomenkov A."/>
            <person name="Sun L."/>
            <person name="Vincze T."/>
            <person name="Grabovich M.Y."/>
            <person name="Roberts R.J."/>
        </authorList>
    </citation>
    <scope>NUCLEOTIDE SEQUENCE</scope>
    <source>
        <strain evidence="2">ATCC 49748</strain>
        <plasmid evidence="2">pTfr12</plasmid>
    </source>
</reference>
<organism evidence="2">
    <name type="scientific">Thiothrix fructosivorans</name>
    <dbReference type="NCBI Taxonomy" id="111770"/>
    <lineage>
        <taxon>Bacteria</taxon>
        <taxon>Pseudomonadati</taxon>
        <taxon>Pseudomonadota</taxon>
        <taxon>Gammaproteobacteria</taxon>
        <taxon>Thiotrichales</taxon>
        <taxon>Thiotrichaceae</taxon>
        <taxon>Thiothrix</taxon>
    </lineage>
</organism>
<dbReference type="EMBL" id="CP072749">
    <property type="protein sequence ID" value="QTX12944.1"/>
    <property type="molecule type" value="Genomic_DNA"/>
</dbReference>
<reference evidence="1 3" key="1">
    <citation type="submission" date="2021-03" db="EMBL/GenBank/DDBJ databases">
        <title>Draft genome and methylome analysis of Thiotrix fructosivoruns ATCC 49748.</title>
        <authorList>
            <person name="Fomenkov A."/>
            <person name="Grabovich M.Y."/>
            <person name="Roberts R.J."/>
        </authorList>
    </citation>
    <scope>NUCLEOTIDE SEQUENCE [LARGE SCALE GENOMIC DNA]</scope>
    <source>
        <strain evidence="1 3">ATCC 49748</strain>
        <plasmid evidence="1">pTfr12</plasmid>
    </source>
</reference>
<dbReference type="EMBL" id="JAFMPM010000002">
    <property type="protein sequence ID" value="MBO0611333.1"/>
    <property type="molecule type" value="Genomic_DNA"/>
</dbReference>
<proteinExistence type="predicted"/>
<keyword evidence="3" id="KW-1185">Reference proteome</keyword>
<dbReference type="Proteomes" id="UP000664466">
    <property type="component" value="Unassembled WGS sequence"/>
</dbReference>
<gene>
    <name evidence="1" type="ORF">J1836_00065</name>
    <name evidence="2" type="ORF">J1836_020045</name>
</gene>
<dbReference type="RefSeq" id="WP_207249068.1">
    <property type="nucleotide sequence ID" value="NZ_CP072749.1"/>
</dbReference>
<keyword evidence="2" id="KW-0614">Plasmid</keyword>
<protein>
    <submittedName>
        <fullName evidence="2">Uncharacterized protein</fullName>
    </submittedName>
</protein>
<geneLocation type="plasmid" evidence="2">
    <name>pTfr12</name>
</geneLocation>